<dbReference type="InterPro" id="IPR015996">
    <property type="entry name" value="UCP028451"/>
</dbReference>
<keyword evidence="2" id="KW-1185">Reference proteome</keyword>
<dbReference type="EMBL" id="JBIQWL010000003">
    <property type="protein sequence ID" value="MFH8250523.1"/>
    <property type="molecule type" value="Genomic_DNA"/>
</dbReference>
<dbReference type="NCBIfam" id="TIGR02453">
    <property type="entry name" value="TIGR02453 family protein"/>
    <property type="match status" value="1"/>
</dbReference>
<proteinExistence type="predicted"/>
<evidence type="ECO:0000313" key="2">
    <source>
        <dbReference type="Proteomes" id="UP001610861"/>
    </source>
</evidence>
<evidence type="ECO:0000313" key="1">
    <source>
        <dbReference type="EMBL" id="MFH8250523.1"/>
    </source>
</evidence>
<dbReference type="PANTHER" id="PTHR36452">
    <property type="entry name" value="CHROMOSOME 12, WHOLE GENOME SHOTGUN SEQUENCE"/>
    <property type="match status" value="1"/>
</dbReference>
<organism evidence="1 2">
    <name type="scientific">Microbacterium alkaliflavum</name>
    <dbReference type="NCBI Taxonomy" id="3248839"/>
    <lineage>
        <taxon>Bacteria</taxon>
        <taxon>Bacillati</taxon>
        <taxon>Actinomycetota</taxon>
        <taxon>Actinomycetes</taxon>
        <taxon>Micrococcales</taxon>
        <taxon>Microbacteriaceae</taxon>
        <taxon>Microbacterium</taxon>
    </lineage>
</organism>
<dbReference type="PANTHER" id="PTHR36452:SF1">
    <property type="entry name" value="DUF2461 DOMAIN-CONTAINING PROTEIN"/>
    <property type="match status" value="1"/>
</dbReference>
<dbReference type="PIRSF" id="PIRSF028451">
    <property type="entry name" value="UCP028451"/>
    <property type="match status" value="1"/>
</dbReference>
<gene>
    <name evidence="1" type="ORF">ACH3VR_09195</name>
</gene>
<accession>A0ABW7Q6Q9</accession>
<reference evidence="1 2" key="1">
    <citation type="submission" date="2024-09" db="EMBL/GenBank/DDBJ databases">
        <authorList>
            <person name="Pan X."/>
        </authorList>
    </citation>
    <scope>NUCLEOTIDE SEQUENCE [LARGE SCALE GENOMIC DNA]</scope>
    <source>
        <strain evidence="1 2">B2969</strain>
    </source>
</reference>
<dbReference type="Proteomes" id="UP001610861">
    <property type="component" value="Unassembled WGS sequence"/>
</dbReference>
<name>A0ABW7Q6Q9_9MICO</name>
<dbReference type="InterPro" id="IPR012808">
    <property type="entry name" value="CHP02453"/>
</dbReference>
<dbReference type="Pfam" id="PF09365">
    <property type="entry name" value="DUF2461"/>
    <property type="match status" value="1"/>
</dbReference>
<protein>
    <submittedName>
        <fullName evidence="1">DUF2461 domain-containing protein</fullName>
    </submittedName>
</protein>
<sequence>MTQSHVSSGFEGWPPAALEFYRGLEADNSKAYFTAHRAVYDDAVAGPALALLDELAPEYGEGKIFRPHRDVRFSADKSPYKTSLGVMIGSSGFVHLDADRLMVGTGRYDMSPAELTAYRGAVDAPASGEELQGIADELRADGFRIGGHDAVATVPRGFDRAHPRAELLRLKGIAATRTWPADEPWVATAEAKDRIVEAIERAAPLRAWLSRHLT</sequence>
<comment type="caution">
    <text evidence="1">The sequence shown here is derived from an EMBL/GenBank/DDBJ whole genome shotgun (WGS) entry which is preliminary data.</text>
</comment>
<dbReference type="RefSeq" id="WP_396640484.1">
    <property type="nucleotide sequence ID" value="NZ_JBIQWL010000003.1"/>
</dbReference>